<dbReference type="EMBL" id="MRCC01000017">
    <property type="protein sequence ID" value="OKH23158.1"/>
    <property type="molecule type" value="Genomic_DNA"/>
</dbReference>
<sequence>MLSSLILRKVYAFETHFVQIGSCEMTVITATHTFTSNNFETIETAFNIPRRRICVFPTVPLRLRTAFFTTANSNNGCINYGGTASIAVQRVQAKGFPGQTIQIEQSLPIGE</sequence>
<name>A0A1U7HHZ3_9CHRO</name>
<evidence type="ECO:0000313" key="2">
    <source>
        <dbReference type="Proteomes" id="UP000185984"/>
    </source>
</evidence>
<evidence type="ECO:0000313" key="1">
    <source>
        <dbReference type="EMBL" id="OKH23158.1"/>
    </source>
</evidence>
<dbReference type="AlphaFoldDB" id="A0A1U7HHZ3"/>
<organism evidence="1 2">
    <name type="scientific">Chroogloeocystis siderophila 5.2 s.c.1</name>
    <dbReference type="NCBI Taxonomy" id="247279"/>
    <lineage>
        <taxon>Bacteria</taxon>
        <taxon>Bacillati</taxon>
        <taxon>Cyanobacteriota</taxon>
        <taxon>Cyanophyceae</taxon>
        <taxon>Oscillatoriophycideae</taxon>
        <taxon>Chroococcales</taxon>
        <taxon>Chroococcaceae</taxon>
        <taxon>Chroogloeocystis</taxon>
    </lineage>
</organism>
<comment type="caution">
    <text evidence="1">The sequence shown here is derived from an EMBL/GenBank/DDBJ whole genome shotgun (WGS) entry which is preliminary data.</text>
</comment>
<protein>
    <submittedName>
        <fullName evidence="1">Uncharacterized protein</fullName>
    </submittedName>
</protein>
<gene>
    <name evidence="1" type="ORF">NIES1031_18890</name>
</gene>
<proteinExistence type="predicted"/>
<reference evidence="1 2" key="1">
    <citation type="submission" date="2016-11" db="EMBL/GenBank/DDBJ databases">
        <title>Draft Genome Sequences of Nine Cyanobacterial Strains from Diverse Habitats.</title>
        <authorList>
            <person name="Zhu T."/>
            <person name="Hou S."/>
            <person name="Lu X."/>
            <person name="Hess W.R."/>
        </authorList>
    </citation>
    <scope>NUCLEOTIDE SEQUENCE [LARGE SCALE GENOMIC DNA]</scope>
    <source>
        <strain evidence="1 2">5.2 s.c.1</strain>
    </source>
</reference>
<accession>A0A1U7HHZ3</accession>
<dbReference type="Proteomes" id="UP000185984">
    <property type="component" value="Unassembled WGS sequence"/>
</dbReference>
<keyword evidence="2" id="KW-1185">Reference proteome</keyword>